<keyword evidence="1" id="KW-0472">Membrane</keyword>
<proteinExistence type="predicted"/>
<feature type="transmembrane region" description="Helical" evidence="1">
    <location>
        <begin position="113"/>
        <end position="132"/>
    </location>
</feature>
<sequence length="139" mass="16226">MAERFFVSVGITIFFPLFFCVYYVLMHDYPFLLAAYYFVLDTYPILFWFLLVFLVSKRALFSSVIAAVIYAPINYYFSIVEARSSNLTLRDGGVDLYFQGEITEAGKYDKIEYYILVFLILFLTSFLVSGFVKRFTDAN</sequence>
<evidence type="ECO:0000256" key="1">
    <source>
        <dbReference type="SAM" id="Phobius"/>
    </source>
</evidence>
<name>A0ABT0GVX0_9HYPH</name>
<accession>A0ABT0GVX0</accession>
<dbReference type="RefSeq" id="WP_248155628.1">
    <property type="nucleotide sequence ID" value="NZ_JALNMJ010000010.1"/>
</dbReference>
<dbReference type="EMBL" id="JALNMJ010000010">
    <property type="protein sequence ID" value="MCK7613599.1"/>
    <property type="molecule type" value="Genomic_DNA"/>
</dbReference>
<evidence type="ECO:0000313" key="3">
    <source>
        <dbReference type="Proteomes" id="UP001431221"/>
    </source>
</evidence>
<keyword evidence="1" id="KW-0812">Transmembrane</keyword>
<comment type="caution">
    <text evidence="2">The sequence shown here is derived from an EMBL/GenBank/DDBJ whole genome shotgun (WGS) entry which is preliminary data.</text>
</comment>
<reference evidence="2" key="1">
    <citation type="submission" date="2022-04" db="EMBL/GenBank/DDBJ databases">
        <title>Roseibium sp. CAU 1639 isolated from mud.</title>
        <authorList>
            <person name="Kim W."/>
        </authorList>
    </citation>
    <scope>NUCLEOTIDE SEQUENCE</scope>
    <source>
        <strain evidence="2">CAU 1639</strain>
    </source>
</reference>
<evidence type="ECO:0000313" key="2">
    <source>
        <dbReference type="EMBL" id="MCK7613599.1"/>
    </source>
</evidence>
<organism evidence="2 3">
    <name type="scientific">Roseibium sediminicola</name>
    <dbReference type="NCBI Taxonomy" id="2933272"/>
    <lineage>
        <taxon>Bacteria</taxon>
        <taxon>Pseudomonadati</taxon>
        <taxon>Pseudomonadota</taxon>
        <taxon>Alphaproteobacteria</taxon>
        <taxon>Hyphomicrobiales</taxon>
        <taxon>Stappiaceae</taxon>
        <taxon>Roseibium</taxon>
    </lineage>
</organism>
<keyword evidence="3" id="KW-1185">Reference proteome</keyword>
<dbReference type="Proteomes" id="UP001431221">
    <property type="component" value="Unassembled WGS sequence"/>
</dbReference>
<feature type="transmembrane region" description="Helical" evidence="1">
    <location>
        <begin position="31"/>
        <end position="52"/>
    </location>
</feature>
<feature type="transmembrane region" description="Helical" evidence="1">
    <location>
        <begin position="5"/>
        <end position="25"/>
    </location>
</feature>
<keyword evidence="1" id="KW-1133">Transmembrane helix</keyword>
<protein>
    <submittedName>
        <fullName evidence="2">Uncharacterized protein</fullName>
    </submittedName>
</protein>
<feature type="transmembrane region" description="Helical" evidence="1">
    <location>
        <begin position="59"/>
        <end position="77"/>
    </location>
</feature>
<gene>
    <name evidence="2" type="ORF">M0H32_15605</name>
</gene>